<organism evidence="2 3">
    <name type="scientific">Agromyces marinus</name>
    <dbReference type="NCBI Taxonomy" id="1389020"/>
    <lineage>
        <taxon>Bacteria</taxon>
        <taxon>Bacillati</taxon>
        <taxon>Actinomycetota</taxon>
        <taxon>Actinomycetes</taxon>
        <taxon>Micrococcales</taxon>
        <taxon>Microbacteriaceae</taxon>
        <taxon>Agromyces</taxon>
    </lineage>
</organism>
<evidence type="ECO:0000313" key="2">
    <source>
        <dbReference type="EMBL" id="BDZ53736.1"/>
    </source>
</evidence>
<dbReference type="Proteomes" id="UP001321477">
    <property type="component" value="Chromosome"/>
</dbReference>
<keyword evidence="3" id="KW-1185">Reference proteome</keyword>
<dbReference type="RefSeq" id="WP_286329400.1">
    <property type="nucleotide sequence ID" value="NZ_AP027734.1"/>
</dbReference>
<sequence>MMRMRSAVRRLIRTRSRDAAAIRQLEQQVAELREEIDDLRADSARIAEIYDVVVERLAEPRG</sequence>
<gene>
    <name evidence="2" type="ORF">GCM10025870_08090</name>
</gene>
<keyword evidence="1" id="KW-0175">Coiled coil</keyword>
<dbReference type="EMBL" id="AP027734">
    <property type="protein sequence ID" value="BDZ53736.1"/>
    <property type="molecule type" value="Genomic_DNA"/>
</dbReference>
<evidence type="ECO:0000256" key="1">
    <source>
        <dbReference type="SAM" id="Coils"/>
    </source>
</evidence>
<protein>
    <submittedName>
        <fullName evidence="2">Uncharacterized protein</fullName>
    </submittedName>
</protein>
<accession>A0ABM8GZ04</accession>
<reference evidence="3" key="1">
    <citation type="journal article" date="2019" name="Int. J. Syst. Evol. Microbiol.">
        <title>The Global Catalogue of Microorganisms (GCM) 10K type strain sequencing project: providing services to taxonomists for standard genome sequencing and annotation.</title>
        <authorList>
            <consortium name="The Broad Institute Genomics Platform"/>
            <consortium name="The Broad Institute Genome Sequencing Center for Infectious Disease"/>
            <person name="Wu L."/>
            <person name="Ma J."/>
        </authorList>
    </citation>
    <scope>NUCLEOTIDE SEQUENCE [LARGE SCALE GENOMIC DNA]</scope>
    <source>
        <strain evidence="3">NBRC 109019</strain>
    </source>
</reference>
<proteinExistence type="predicted"/>
<evidence type="ECO:0000313" key="3">
    <source>
        <dbReference type="Proteomes" id="UP001321477"/>
    </source>
</evidence>
<feature type="coiled-coil region" evidence="1">
    <location>
        <begin position="15"/>
        <end position="49"/>
    </location>
</feature>
<name>A0ABM8GZ04_9MICO</name>